<dbReference type="OrthoDB" id="420884at2759"/>
<keyword evidence="6" id="KW-0811">Translocation</keyword>
<evidence type="ECO:0000256" key="7">
    <source>
        <dbReference type="ARBA" id="ARBA00023132"/>
    </source>
</evidence>
<evidence type="ECO:0000256" key="2">
    <source>
        <dbReference type="ARBA" id="ARBA00011056"/>
    </source>
</evidence>
<keyword evidence="5" id="KW-0653">Protein transport</keyword>
<feature type="coiled-coil region" evidence="13">
    <location>
        <begin position="304"/>
        <end position="344"/>
    </location>
</feature>
<feature type="compositionally biased region" description="Low complexity" evidence="14">
    <location>
        <begin position="361"/>
        <end position="376"/>
    </location>
</feature>
<accession>A0A8B6BWB1</accession>
<dbReference type="GO" id="GO:0005543">
    <property type="term" value="F:phospholipid binding"/>
    <property type="evidence" value="ECO:0007669"/>
    <property type="project" value="TreeGrafter"/>
</dbReference>
<protein>
    <recommendedName>
        <fullName evidence="10">mRNA export factor GLE1</fullName>
    </recommendedName>
    <alternativeName>
        <fullName evidence="12">GLE1 RNA export mediator</fullName>
    </alternativeName>
    <alternativeName>
        <fullName evidence="11">Nucleoporin GLE1</fullName>
    </alternativeName>
</protein>
<dbReference type="Pfam" id="PF07817">
    <property type="entry name" value="GLE1"/>
    <property type="match status" value="1"/>
</dbReference>
<evidence type="ECO:0000256" key="9">
    <source>
        <dbReference type="ARBA" id="ARBA00024680"/>
    </source>
</evidence>
<evidence type="ECO:0000313" key="15">
    <source>
        <dbReference type="EMBL" id="VDH95692.1"/>
    </source>
</evidence>
<keyword evidence="7" id="KW-0906">Nuclear pore complex</keyword>
<dbReference type="PANTHER" id="PTHR12960">
    <property type="entry name" value="GLE-1-RELATED"/>
    <property type="match status" value="1"/>
</dbReference>
<evidence type="ECO:0000256" key="4">
    <source>
        <dbReference type="ARBA" id="ARBA00022816"/>
    </source>
</evidence>
<comment type="subcellular location">
    <subcellularLocation>
        <location evidence="1">Nucleus</location>
        <location evidence="1">Nuclear pore complex</location>
    </subcellularLocation>
</comment>
<organism evidence="15 16">
    <name type="scientific">Mytilus galloprovincialis</name>
    <name type="common">Mediterranean mussel</name>
    <dbReference type="NCBI Taxonomy" id="29158"/>
    <lineage>
        <taxon>Eukaryota</taxon>
        <taxon>Metazoa</taxon>
        <taxon>Spiralia</taxon>
        <taxon>Lophotrochozoa</taxon>
        <taxon>Mollusca</taxon>
        <taxon>Bivalvia</taxon>
        <taxon>Autobranchia</taxon>
        <taxon>Pteriomorphia</taxon>
        <taxon>Mytilida</taxon>
        <taxon>Mytiloidea</taxon>
        <taxon>Mytilidae</taxon>
        <taxon>Mytilinae</taxon>
        <taxon>Mytilus</taxon>
    </lineage>
</organism>
<evidence type="ECO:0000256" key="13">
    <source>
        <dbReference type="SAM" id="Coils"/>
    </source>
</evidence>
<evidence type="ECO:0000256" key="8">
    <source>
        <dbReference type="ARBA" id="ARBA00023242"/>
    </source>
</evidence>
<dbReference type="Gene3D" id="1.25.40.510">
    <property type="entry name" value="GLE1-like"/>
    <property type="match status" value="1"/>
</dbReference>
<dbReference type="PANTHER" id="PTHR12960:SF0">
    <property type="entry name" value="MRNA EXPORT FACTOR GLE1"/>
    <property type="match status" value="1"/>
</dbReference>
<dbReference type="EMBL" id="UYJE01000720">
    <property type="protein sequence ID" value="VDH95692.1"/>
    <property type="molecule type" value="Genomic_DNA"/>
</dbReference>
<evidence type="ECO:0000256" key="14">
    <source>
        <dbReference type="SAM" id="MobiDB-lite"/>
    </source>
</evidence>
<dbReference type="GO" id="GO:0005737">
    <property type="term" value="C:cytoplasm"/>
    <property type="evidence" value="ECO:0007669"/>
    <property type="project" value="TreeGrafter"/>
</dbReference>
<comment type="similarity">
    <text evidence="2">Belongs to the GLE1 family.</text>
</comment>
<gene>
    <name evidence="15" type="ORF">MGAL_10B075585</name>
</gene>
<reference evidence="15" key="1">
    <citation type="submission" date="2018-11" db="EMBL/GenBank/DDBJ databases">
        <authorList>
            <person name="Alioto T."/>
            <person name="Alioto T."/>
        </authorList>
    </citation>
    <scope>NUCLEOTIDE SEQUENCE</scope>
</reference>
<dbReference type="GO" id="GO:0031369">
    <property type="term" value="F:translation initiation factor binding"/>
    <property type="evidence" value="ECO:0007669"/>
    <property type="project" value="TreeGrafter"/>
</dbReference>
<feature type="region of interest" description="Disordered" evidence="14">
    <location>
        <begin position="1"/>
        <end position="68"/>
    </location>
</feature>
<evidence type="ECO:0000256" key="1">
    <source>
        <dbReference type="ARBA" id="ARBA00004567"/>
    </source>
</evidence>
<keyword evidence="8" id="KW-0539">Nucleus</keyword>
<dbReference type="GO" id="GO:0000822">
    <property type="term" value="F:inositol hexakisphosphate binding"/>
    <property type="evidence" value="ECO:0007669"/>
    <property type="project" value="TreeGrafter"/>
</dbReference>
<dbReference type="InterPro" id="IPR038506">
    <property type="entry name" value="GLE1-like_sf"/>
</dbReference>
<name>A0A8B6BWB1_MYTGA</name>
<keyword evidence="3" id="KW-0813">Transport</keyword>
<evidence type="ECO:0000256" key="12">
    <source>
        <dbReference type="ARBA" id="ARBA00030897"/>
    </source>
</evidence>
<evidence type="ECO:0000256" key="3">
    <source>
        <dbReference type="ARBA" id="ARBA00022448"/>
    </source>
</evidence>
<dbReference type="GO" id="GO:0016973">
    <property type="term" value="P:poly(A)+ mRNA export from nucleus"/>
    <property type="evidence" value="ECO:0007669"/>
    <property type="project" value="InterPro"/>
</dbReference>
<evidence type="ECO:0000256" key="5">
    <source>
        <dbReference type="ARBA" id="ARBA00022927"/>
    </source>
</evidence>
<keyword evidence="16" id="KW-1185">Reference proteome</keyword>
<keyword evidence="13" id="KW-0175">Coiled coil</keyword>
<dbReference type="AlphaFoldDB" id="A0A8B6BWB1"/>
<feature type="coiled-coil region" evidence="13">
    <location>
        <begin position="153"/>
        <end position="231"/>
    </location>
</feature>
<evidence type="ECO:0000256" key="11">
    <source>
        <dbReference type="ARBA" id="ARBA00029983"/>
    </source>
</evidence>
<evidence type="ECO:0000256" key="6">
    <source>
        <dbReference type="ARBA" id="ARBA00023010"/>
    </source>
</evidence>
<comment type="function">
    <text evidence="9">Required for the export of mRNAs containing poly(A) tails from the nucleus into the cytoplasm. May be involved in the terminal step of the mRNA transport through the nuclear pore complex (NPC).</text>
</comment>
<dbReference type="Proteomes" id="UP000596742">
    <property type="component" value="Unassembled WGS sequence"/>
</dbReference>
<proteinExistence type="inferred from homology"/>
<sequence>MDISKALKNTPKGSLTYDRRPPSKEFFEHCSPPPSISKRFDNSPNNRLTDHVLHKHRKGSIPDSSASESSYDNVVQLTIRTDSSSPRIVEIISPTSPIEIVSPTHKKNIIPVSPEYTKSILAVKEYENSLDKEIKIKVYNKQQRFTEHTKKLQNEAENKLSVLQRNQQNKAEEQQQETELQFMQQTIELQEKQRKLKEDHREHAQMLQKKHEKLKEEIKRKEKERQERIQIAQTIRNDIATLLERLKTMYEQFTPKDRLPESLKKALNLVNNKLAEVSQMASRDVDTNEVVKMTEILKLCLNAYEYMRKEYDELTKKIKEEQAKEEAEKKARAEIEAKARAEAAAAAAKVNVVPPTPGVPSTPLATSTPAPSSTSRPATEAVLRCVDQNAFTQYTNLQVLIKKAEEESKTLFNNPQMKKMKFDIQKSINTPINNISPVSGDHLNDQLTRLLTLLAGRTVDLSGRRFSLSACPQALPFCKYLIAKMVVKKGEEQVSALHSSAFAIAAVTVGLLAEHPDILPMLLGHFHQLCPYTVPYHISKTDGQSREDFYKSLGYKYDSEGNAEKQDQFLKRMSGLMRLYASVMVAHPPRGPNPYGTEHAWEWLSMVMNIEPLPDITATMTFDLLEVTGHALYRDYRKQFVKLLHVLAKEFFPKLKRMASPSGGGPISRLEDFLQNSLRKNGNIRPPEGLLNQHFWMT</sequence>
<feature type="compositionally biased region" description="Basic and acidic residues" evidence="14">
    <location>
        <begin position="17"/>
        <end position="28"/>
    </location>
</feature>
<feature type="region of interest" description="Disordered" evidence="14">
    <location>
        <begin position="353"/>
        <end position="376"/>
    </location>
</feature>
<dbReference type="InterPro" id="IPR012476">
    <property type="entry name" value="GLE1"/>
</dbReference>
<dbReference type="GO" id="GO:0044614">
    <property type="term" value="C:nuclear pore cytoplasmic filaments"/>
    <property type="evidence" value="ECO:0007669"/>
    <property type="project" value="TreeGrafter"/>
</dbReference>
<evidence type="ECO:0000256" key="10">
    <source>
        <dbReference type="ARBA" id="ARBA00026227"/>
    </source>
</evidence>
<keyword evidence="4" id="KW-0509">mRNA transport</keyword>
<dbReference type="GO" id="GO:0015031">
    <property type="term" value="P:protein transport"/>
    <property type="evidence" value="ECO:0007669"/>
    <property type="project" value="UniProtKB-KW"/>
</dbReference>
<comment type="caution">
    <text evidence="15">The sequence shown here is derived from an EMBL/GenBank/DDBJ whole genome shotgun (WGS) entry which is preliminary data.</text>
</comment>
<evidence type="ECO:0000313" key="16">
    <source>
        <dbReference type="Proteomes" id="UP000596742"/>
    </source>
</evidence>